<feature type="transmembrane region" description="Helical" evidence="9">
    <location>
        <begin position="97"/>
        <end position="115"/>
    </location>
</feature>
<evidence type="ECO:0000313" key="10">
    <source>
        <dbReference type="EMBL" id="QTC30718.1"/>
    </source>
</evidence>
<keyword evidence="6 9" id="KW-1133">Transmembrane helix</keyword>
<keyword evidence="9" id="KW-0679">Respiratory chain</keyword>
<sequence length="128" mass="15579">MLIKLYFNNMYMILLIIMFILLFLICLLLMLLNLMISKKEFLDREKISSFECGFDSLSLLRLPFSIHFYLIGILFLIFDVEVVYLFPMVNLFIYLKFWDWLFVSFMILMILYLGLEYEKMEGSLKWIF</sequence>
<feature type="transmembrane region" description="Helical" evidence="9">
    <location>
        <begin position="12"/>
        <end position="36"/>
    </location>
</feature>
<evidence type="ECO:0000256" key="8">
    <source>
        <dbReference type="ARBA" id="ARBA00049551"/>
    </source>
</evidence>
<keyword evidence="9 10" id="KW-0496">Mitochondrion</keyword>
<dbReference type="PANTHER" id="PTHR11058:SF9">
    <property type="entry name" value="NADH-UBIQUINONE OXIDOREDUCTASE CHAIN 3"/>
    <property type="match status" value="1"/>
</dbReference>
<comment type="subcellular location">
    <subcellularLocation>
        <location evidence="1">Membrane</location>
    </subcellularLocation>
    <subcellularLocation>
        <location evidence="9">Mitochondrion membrane</location>
        <topology evidence="9">Multi-pass membrane protein</topology>
    </subcellularLocation>
</comment>
<reference evidence="10" key="1">
    <citation type="journal article" name="Insects">
        <title>New Mitochondrial Gene Rearrangement in Psyttalia concolor, P. humilis and P. lounsburyi (Hymenoptera: Braconidae), Three Parasitoid Species of Economic Interest.</title>
        <authorList>
            <person name="Powell C."/>
            <person name="Caleca V."/>
            <person name="Rhode C."/>
            <person name="Teixeira da Costa L."/>
            <person name="van Asch B."/>
        </authorList>
    </citation>
    <scope>NUCLEOTIDE SEQUENCE</scope>
</reference>
<keyword evidence="5 9" id="KW-0812">Transmembrane</keyword>
<evidence type="ECO:0000256" key="6">
    <source>
        <dbReference type="ARBA" id="ARBA00022989"/>
    </source>
</evidence>
<proteinExistence type="inferred from homology"/>
<dbReference type="GO" id="GO:0008137">
    <property type="term" value="F:NADH dehydrogenase (ubiquinone) activity"/>
    <property type="evidence" value="ECO:0007669"/>
    <property type="project" value="UniProtKB-UniRule"/>
</dbReference>
<dbReference type="AlphaFoldDB" id="A0A8A4JCD2"/>
<evidence type="ECO:0000256" key="1">
    <source>
        <dbReference type="ARBA" id="ARBA00004370"/>
    </source>
</evidence>
<accession>A0A8A4JCD2</accession>
<evidence type="ECO:0000256" key="2">
    <source>
        <dbReference type="ARBA" id="ARBA00008472"/>
    </source>
</evidence>
<dbReference type="InterPro" id="IPR038430">
    <property type="entry name" value="NDAH_ubi_oxred_su3_sf"/>
</dbReference>
<dbReference type="GO" id="GO:0030964">
    <property type="term" value="C:NADH dehydrogenase complex"/>
    <property type="evidence" value="ECO:0007669"/>
    <property type="project" value="TreeGrafter"/>
</dbReference>
<dbReference type="GO" id="GO:0031966">
    <property type="term" value="C:mitochondrial membrane"/>
    <property type="evidence" value="ECO:0007669"/>
    <property type="project" value="UniProtKB-SubCell"/>
</dbReference>
<dbReference type="PANTHER" id="PTHR11058">
    <property type="entry name" value="NADH-UBIQUINONE OXIDOREDUCTASE CHAIN 3"/>
    <property type="match status" value="1"/>
</dbReference>
<comment type="similarity">
    <text evidence="2 9">Belongs to the complex I subunit 3 family.</text>
</comment>
<keyword evidence="7 9" id="KW-0472">Membrane</keyword>
<dbReference type="Gene3D" id="1.20.58.1610">
    <property type="entry name" value="NADH:ubiquinone/plastoquinone oxidoreductase, chain 3"/>
    <property type="match status" value="1"/>
</dbReference>
<keyword evidence="9" id="KW-1278">Translocase</keyword>
<comment type="catalytic activity">
    <reaction evidence="8 9">
        <text>a ubiquinone + NADH + 5 H(+)(in) = a ubiquinol + NAD(+) + 4 H(+)(out)</text>
        <dbReference type="Rhea" id="RHEA:29091"/>
        <dbReference type="Rhea" id="RHEA-COMP:9565"/>
        <dbReference type="Rhea" id="RHEA-COMP:9566"/>
        <dbReference type="ChEBI" id="CHEBI:15378"/>
        <dbReference type="ChEBI" id="CHEBI:16389"/>
        <dbReference type="ChEBI" id="CHEBI:17976"/>
        <dbReference type="ChEBI" id="CHEBI:57540"/>
        <dbReference type="ChEBI" id="CHEBI:57945"/>
        <dbReference type="EC" id="7.1.1.2"/>
    </reaction>
</comment>
<gene>
    <name evidence="10" type="primary">ND3</name>
</gene>
<keyword evidence="9" id="KW-0520">NAD</keyword>
<keyword evidence="9" id="KW-0830">Ubiquinone</keyword>
<organism evidence="10">
    <name type="scientific">Psyttalia concolor</name>
    <dbReference type="NCBI Taxonomy" id="389103"/>
    <lineage>
        <taxon>Eukaryota</taxon>
        <taxon>Metazoa</taxon>
        <taxon>Ecdysozoa</taxon>
        <taxon>Arthropoda</taxon>
        <taxon>Hexapoda</taxon>
        <taxon>Insecta</taxon>
        <taxon>Pterygota</taxon>
        <taxon>Neoptera</taxon>
        <taxon>Endopterygota</taxon>
        <taxon>Hymenoptera</taxon>
        <taxon>Apocrita</taxon>
        <taxon>Ichneumonoidea</taxon>
        <taxon>Braconidae</taxon>
        <taxon>Opiinae</taxon>
        <taxon>Psyttalia</taxon>
    </lineage>
</organism>
<evidence type="ECO:0000256" key="9">
    <source>
        <dbReference type="RuleBase" id="RU003640"/>
    </source>
</evidence>
<dbReference type="EC" id="7.1.1.2" evidence="9"/>
<comment type="function">
    <text evidence="9">Core subunit of the mitochondrial membrane respiratory chain NADH dehydrogenase (Complex I) which catalyzes electron transfer from NADH through the respiratory chain, using ubiquinone as an electron acceptor. Essential for the catalytic activity of complex I.</text>
</comment>
<protein>
    <recommendedName>
        <fullName evidence="3 9">NADH-ubiquinone oxidoreductase chain 3</fullName>
        <ecNumber evidence="9">7.1.1.2</ecNumber>
    </recommendedName>
</protein>
<keyword evidence="4 9" id="KW-0813">Transport</keyword>
<evidence type="ECO:0000256" key="4">
    <source>
        <dbReference type="ARBA" id="ARBA00022448"/>
    </source>
</evidence>
<dbReference type="InterPro" id="IPR000440">
    <property type="entry name" value="NADH_UbQ/plastoQ_OxRdtase_su3"/>
</dbReference>
<dbReference type="EMBL" id="MW279212">
    <property type="protein sequence ID" value="QTC30718.1"/>
    <property type="molecule type" value="Genomic_DNA"/>
</dbReference>
<keyword evidence="9" id="KW-0249">Electron transport</keyword>
<evidence type="ECO:0000256" key="3">
    <source>
        <dbReference type="ARBA" id="ARBA00021007"/>
    </source>
</evidence>
<feature type="transmembrane region" description="Helical" evidence="9">
    <location>
        <begin position="66"/>
        <end position="85"/>
    </location>
</feature>
<evidence type="ECO:0000256" key="7">
    <source>
        <dbReference type="ARBA" id="ARBA00023136"/>
    </source>
</evidence>
<geneLocation type="mitochondrion" evidence="10"/>
<evidence type="ECO:0000256" key="5">
    <source>
        <dbReference type="ARBA" id="ARBA00022692"/>
    </source>
</evidence>
<dbReference type="Pfam" id="PF00507">
    <property type="entry name" value="Oxidored_q4"/>
    <property type="match status" value="1"/>
</dbReference>
<name>A0A8A4JCD2_9HYME</name>